<reference evidence="7 8" key="2">
    <citation type="journal article" date="2006" name="Environ. Microbiol.">
        <title>Sequence analysis of three plasmids harboured in Rhodococcus erythropolis strain PR4.</title>
        <authorList>
            <person name="Sekine M."/>
            <person name="Tanikawa S."/>
            <person name="Omata S."/>
            <person name="Saito M."/>
            <person name="Fujisawa T."/>
            <person name="Tsukatani N."/>
            <person name="Tajima T."/>
            <person name="Sekigawa T."/>
            <person name="Kosugi H."/>
            <person name="Matsuo Y."/>
            <person name="Nishiko R."/>
            <person name="Imamura K."/>
            <person name="Ito M."/>
            <person name="Narita H."/>
            <person name="Tago S."/>
            <person name="Fujita N."/>
            <person name="Harayama S."/>
        </authorList>
    </citation>
    <scope>NUCLEOTIDE SEQUENCE [LARGE SCALE GENOMIC DNA]</scope>
    <source>
        <strain evidence="8">PR4 / NBRC 100887</strain>
        <plasmid evidence="7 8">pREL1</plasmid>
    </source>
</reference>
<dbReference type="Proteomes" id="UP000002204">
    <property type="component" value="Plasmid pREL1"/>
</dbReference>
<feature type="binding site" evidence="5">
    <location>
        <position position="105"/>
    </location>
    <ligand>
        <name>FMN</name>
        <dbReference type="ChEBI" id="CHEBI:58210"/>
    </ligand>
</feature>
<dbReference type="InterPro" id="IPR012349">
    <property type="entry name" value="Split_barrel_FMN-bd"/>
</dbReference>
<feature type="binding site" evidence="5">
    <location>
        <begin position="140"/>
        <end position="141"/>
    </location>
    <ligand>
        <name>FMN</name>
        <dbReference type="ChEBI" id="CHEBI:58210"/>
    </ligand>
</feature>
<evidence type="ECO:0000313" key="7">
    <source>
        <dbReference type="EMBL" id="BAE46241.1"/>
    </source>
</evidence>
<dbReference type="GO" id="GO:0008615">
    <property type="term" value="P:pyridoxine biosynthetic process"/>
    <property type="evidence" value="ECO:0007669"/>
    <property type="project" value="InterPro"/>
</dbReference>
<evidence type="ECO:0000313" key="8">
    <source>
        <dbReference type="Proteomes" id="UP000002204"/>
    </source>
</evidence>
<evidence type="ECO:0000256" key="5">
    <source>
        <dbReference type="PIRSR" id="PIRSR000190-2"/>
    </source>
</evidence>
<keyword evidence="4" id="KW-0560">Oxidoreductase</keyword>
<evidence type="ECO:0000256" key="2">
    <source>
        <dbReference type="ARBA" id="ARBA00022630"/>
    </source>
</evidence>
<dbReference type="InterPro" id="IPR019576">
    <property type="entry name" value="Pyridoxamine_oxidase_dimer_C"/>
</dbReference>
<sequence length="209" mass="23523">MSSQYETITGTARPFLEYSDPPPTPLDLFQIWIEQAEIAGVREPLALSLATTDSVGRCSQRTVAVTDISASGLSFSTHTTSRKARDPQTNSWASGLFYWRELARQLIISGPVLKLSAAIADKVWDERAEPLKPMSTASHQSLHLGDPEVLLARSESLGQHTDIARPHRFAVYQLQPHRVEFWAADHSRLHRRLLYERGPRGWTVDRLQP</sequence>
<keyword evidence="7" id="KW-0614">Plasmid</keyword>
<dbReference type="InterPro" id="IPR000659">
    <property type="entry name" value="Pyridox_Oxase"/>
</dbReference>
<organism evidence="7 8">
    <name type="scientific">Rhodococcus erythropolis (strain PR4 / NBRC 100887)</name>
    <dbReference type="NCBI Taxonomy" id="234621"/>
    <lineage>
        <taxon>Bacteria</taxon>
        <taxon>Bacillati</taxon>
        <taxon>Actinomycetota</taxon>
        <taxon>Actinomycetes</taxon>
        <taxon>Mycobacteriales</taxon>
        <taxon>Nocardiaceae</taxon>
        <taxon>Rhodococcus</taxon>
        <taxon>Rhodococcus erythropolis group</taxon>
    </lineage>
</organism>
<geneLocation type="plasmid" evidence="7 8">
    <name>pREL1</name>
</geneLocation>
<dbReference type="KEGG" id="rer:RER_pREL1-02980"/>
<dbReference type="PIRSF" id="PIRSF000190">
    <property type="entry name" value="Pyd_amn-ph_oxd"/>
    <property type="match status" value="1"/>
</dbReference>
<dbReference type="Gene3D" id="2.30.110.10">
    <property type="entry name" value="Electron Transport, Fmn-binding Protein, Chain A"/>
    <property type="match status" value="1"/>
</dbReference>
<dbReference type="SUPFAM" id="SSF50475">
    <property type="entry name" value="FMN-binding split barrel"/>
    <property type="match status" value="1"/>
</dbReference>
<feature type="domain" description="Pyridoxine 5'-phosphate oxidase dimerisation C-terminal" evidence="6">
    <location>
        <begin position="171"/>
        <end position="209"/>
    </location>
</feature>
<dbReference type="PATRIC" id="fig|234621.6.peg.428"/>
<name>Q3L972_RHOE4</name>
<feature type="binding site" evidence="5">
    <location>
        <position position="182"/>
    </location>
    <ligand>
        <name>FMN</name>
        <dbReference type="ChEBI" id="CHEBI:58210"/>
    </ligand>
</feature>
<dbReference type="PANTHER" id="PTHR10851:SF0">
    <property type="entry name" value="PYRIDOXINE-5'-PHOSPHATE OXIDASE"/>
    <property type="match status" value="1"/>
</dbReference>
<comment type="cofactor">
    <cofactor evidence="5">
        <name>FMN</name>
        <dbReference type="ChEBI" id="CHEBI:58210"/>
    </cofactor>
    <text evidence="5">Binds 1 FMN per subunit.</text>
</comment>
<dbReference type="GO" id="GO:0004733">
    <property type="term" value="F:pyridoxamine phosphate oxidase activity"/>
    <property type="evidence" value="ECO:0007669"/>
    <property type="project" value="InterPro"/>
</dbReference>
<dbReference type="GO" id="GO:0010181">
    <property type="term" value="F:FMN binding"/>
    <property type="evidence" value="ECO:0007669"/>
    <property type="project" value="InterPro"/>
</dbReference>
<dbReference type="PANTHER" id="PTHR10851">
    <property type="entry name" value="PYRIDOXINE-5-PHOSPHATE OXIDASE"/>
    <property type="match status" value="1"/>
</dbReference>
<evidence type="ECO:0000256" key="1">
    <source>
        <dbReference type="ARBA" id="ARBA00007301"/>
    </source>
</evidence>
<protein>
    <submittedName>
        <fullName evidence="7">Putative phenazine biosynthesis protein</fullName>
    </submittedName>
</protein>
<evidence type="ECO:0000256" key="4">
    <source>
        <dbReference type="ARBA" id="ARBA00023002"/>
    </source>
</evidence>
<dbReference type="AlphaFoldDB" id="Q3L972"/>
<dbReference type="NCBIfam" id="NF004231">
    <property type="entry name" value="PRK05679.1"/>
    <property type="match status" value="1"/>
</dbReference>
<reference evidence="8" key="1">
    <citation type="submission" date="2005-03" db="EMBL/GenBank/DDBJ databases">
        <title>Comparison of the complete genome sequences of Rhodococcus erythropolis PR4 and Rhodococcus opacus B4.</title>
        <authorList>
            <person name="Takarada H."/>
            <person name="Sekine M."/>
            <person name="Hosoyama A."/>
            <person name="Yamada R."/>
            <person name="Fujisawa T."/>
            <person name="Omata S."/>
            <person name="Shimizu A."/>
            <person name="Tsukatani N."/>
            <person name="Tanikawa S."/>
            <person name="Fujita N."/>
            <person name="Harayama S."/>
        </authorList>
    </citation>
    <scope>NUCLEOTIDE SEQUENCE [LARGE SCALE GENOMIC DNA]</scope>
    <source>
        <strain evidence="8">PR4 / NBRC 100887</strain>
        <plasmid evidence="8">pREL1</plasmid>
    </source>
</reference>
<gene>
    <name evidence="7" type="ordered locus">RER_pREL1-02980</name>
</gene>
<dbReference type="HOGENOM" id="CLU_032263_2_3_11"/>
<dbReference type="EMBL" id="AP008931">
    <property type="protein sequence ID" value="BAE46241.1"/>
    <property type="molecule type" value="Genomic_DNA"/>
</dbReference>
<dbReference type="Pfam" id="PF10590">
    <property type="entry name" value="PNP_phzG_C"/>
    <property type="match status" value="1"/>
</dbReference>
<feature type="binding site" evidence="5">
    <location>
        <position position="83"/>
    </location>
    <ligand>
        <name>FMN</name>
        <dbReference type="ChEBI" id="CHEBI:58210"/>
    </ligand>
</feature>
<evidence type="ECO:0000259" key="6">
    <source>
        <dbReference type="Pfam" id="PF10590"/>
    </source>
</evidence>
<feature type="binding site" evidence="5">
    <location>
        <position position="82"/>
    </location>
    <ligand>
        <name>FMN</name>
        <dbReference type="ChEBI" id="CHEBI:58210"/>
    </ligand>
</feature>
<comment type="similarity">
    <text evidence="1">Belongs to the pyridoxamine 5'-phosphate oxidase family.</text>
</comment>
<evidence type="ECO:0000256" key="3">
    <source>
        <dbReference type="ARBA" id="ARBA00022643"/>
    </source>
</evidence>
<proteinExistence type="inferred from homology"/>
<keyword evidence="3 5" id="KW-0288">FMN</keyword>
<feature type="binding site" evidence="5">
    <location>
        <position position="192"/>
    </location>
    <ligand>
        <name>FMN</name>
        <dbReference type="ChEBI" id="CHEBI:58210"/>
    </ligand>
</feature>
<accession>Q3L972</accession>
<dbReference type="RefSeq" id="WP_011331501.1">
    <property type="nucleotide sequence ID" value="NC_007491.1"/>
</dbReference>
<keyword evidence="2" id="KW-0285">Flavoprotein</keyword>